<organism evidence="9 10">
    <name type="scientific">Lasallia pustulata</name>
    <dbReference type="NCBI Taxonomy" id="136370"/>
    <lineage>
        <taxon>Eukaryota</taxon>
        <taxon>Fungi</taxon>
        <taxon>Dikarya</taxon>
        <taxon>Ascomycota</taxon>
        <taxon>Pezizomycotina</taxon>
        <taxon>Lecanoromycetes</taxon>
        <taxon>OSLEUM clade</taxon>
        <taxon>Umbilicariomycetidae</taxon>
        <taxon>Umbilicariales</taxon>
        <taxon>Umbilicariaceae</taxon>
        <taxon>Lasallia</taxon>
    </lineage>
</organism>
<dbReference type="InterPro" id="IPR019135">
    <property type="entry name" value="Polycomb_protein_VEFS-Box"/>
</dbReference>
<feature type="domain" description="Polycomb protein VEFS-Box" evidence="8">
    <location>
        <begin position="507"/>
        <end position="615"/>
    </location>
</feature>
<evidence type="ECO:0000313" key="10">
    <source>
        <dbReference type="Proteomes" id="UP000324767"/>
    </source>
</evidence>
<reference evidence="9 10" key="1">
    <citation type="submission" date="2019-09" db="EMBL/GenBank/DDBJ databases">
        <title>The hologenome of the rock-dwelling lichen Lasallia pustulata.</title>
        <authorList>
            <person name="Greshake Tzovaras B."/>
            <person name="Segers F."/>
            <person name="Bicker A."/>
            <person name="Dal Grande F."/>
            <person name="Otte J."/>
            <person name="Hankeln T."/>
            <person name="Schmitt I."/>
            <person name="Ebersberger I."/>
        </authorList>
    </citation>
    <scope>NUCLEOTIDE SEQUENCE [LARGE SCALE GENOMIC DNA]</scope>
    <source>
        <strain evidence="9">A1-1</strain>
    </source>
</reference>
<evidence type="ECO:0000256" key="1">
    <source>
        <dbReference type="ARBA" id="ARBA00007416"/>
    </source>
</evidence>
<name>A0A5M8PSI8_9LECA</name>
<dbReference type="PANTHER" id="PTHR22597:SF0">
    <property type="entry name" value="POLYCOMB PROTEIN SUZ12"/>
    <property type="match status" value="1"/>
</dbReference>
<dbReference type="OrthoDB" id="166746at2759"/>
<dbReference type="PROSITE" id="PS01359">
    <property type="entry name" value="ZF_PHD_1"/>
    <property type="match status" value="1"/>
</dbReference>
<feature type="region of interest" description="Disordered" evidence="7">
    <location>
        <begin position="661"/>
        <end position="694"/>
    </location>
</feature>
<evidence type="ECO:0000313" key="9">
    <source>
        <dbReference type="EMBL" id="KAA6412538.1"/>
    </source>
</evidence>
<keyword evidence="6" id="KW-0804">Transcription</keyword>
<dbReference type="GO" id="GO:0031490">
    <property type="term" value="F:chromatin DNA binding"/>
    <property type="evidence" value="ECO:0007669"/>
    <property type="project" value="TreeGrafter"/>
</dbReference>
<dbReference type="EMBL" id="VXIT01000005">
    <property type="protein sequence ID" value="KAA6412538.1"/>
    <property type="molecule type" value="Genomic_DNA"/>
</dbReference>
<keyword evidence="4" id="KW-0862">Zinc</keyword>
<evidence type="ECO:0000256" key="4">
    <source>
        <dbReference type="ARBA" id="ARBA00022833"/>
    </source>
</evidence>
<protein>
    <recommendedName>
        <fullName evidence="8">Polycomb protein VEFS-Box domain-containing protein</fullName>
    </recommendedName>
</protein>
<dbReference type="PANTHER" id="PTHR22597">
    <property type="entry name" value="POLYCOMB GROUP PROTEIN"/>
    <property type="match status" value="1"/>
</dbReference>
<proteinExistence type="inferred from homology"/>
<dbReference type="Gene3D" id="3.30.40.10">
    <property type="entry name" value="Zinc/RING finger domain, C3HC4 (zinc finger)"/>
    <property type="match status" value="1"/>
</dbReference>
<dbReference type="CDD" id="cd21552">
    <property type="entry name" value="VEFS-box_ctSUZ12-like"/>
    <property type="match status" value="1"/>
</dbReference>
<dbReference type="InterPro" id="IPR013083">
    <property type="entry name" value="Znf_RING/FYVE/PHD"/>
</dbReference>
<dbReference type="Pfam" id="PF09733">
    <property type="entry name" value="VEFS-Box"/>
    <property type="match status" value="1"/>
</dbReference>
<evidence type="ECO:0000256" key="2">
    <source>
        <dbReference type="ARBA" id="ARBA00022723"/>
    </source>
</evidence>
<evidence type="ECO:0000259" key="8">
    <source>
        <dbReference type="Pfam" id="PF09733"/>
    </source>
</evidence>
<comment type="caution">
    <text evidence="9">The sequence shown here is derived from an EMBL/GenBank/DDBJ whole genome shotgun (WGS) entry which is preliminary data.</text>
</comment>
<dbReference type="GO" id="GO:0008270">
    <property type="term" value="F:zinc ion binding"/>
    <property type="evidence" value="ECO:0007669"/>
    <property type="project" value="UniProtKB-KW"/>
</dbReference>
<comment type="similarity">
    <text evidence="1">Belongs to the VEFS (VRN2-EMF2-FIS2-SU(Z)12) family.</text>
</comment>
<dbReference type="AlphaFoldDB" id="A0A5M8PSI8"/>
<evidence type="ECO:0000256" key="5">
    <source>
        <dbReference type="ARBA" id="ARBA00023015"/>
    </source>
</evidence>
<sequence>MKSQPEREFRRKYTGNVSTYQISRRNRPRSFLQRNLNKILCYHKYRLAARSSAFGIMSGKPGLKVPNGTSLSGDQNLDTKDVERKFWSIKEVERCLENHRLKWHDAILSVDVKELRHKRQTNALSGQPSHKRARLSTIPARCALTIWDSRSSKKEYVAMQTKKCTITTTRSSGYGETARIEMDCPFALKASELSAEIGQQDNVRSIVGSSYLMQLTLYATDVLDTWPPIPLKLKPPKVPQSLDHGETVKAPMLLGKWAKLPDCPTTGTLLDVSAYQDSKAYKTKLGLEVDVKWRVSPSPLMIQNLRLSKDPPPEARLLTPISEPEILTPTVTAKWSFPDWPERKEALLISGYLCPMCKRHNWTSMEALHFHLINDHANFKFLITSEATMVAKRLNISVKVKVDLADDYRERASNDVMDDREMLWERPRRPFDMDQYLKGDESWTGRPIKRPAVSPTQRLNHESSSTSRESSRNHRGTLKPFDSALVKDFPPPDRKKHVVPPAPEGIKYFRSVAKRPLQEGEVITESDDEMDQSWLQQKHDETIEDFTDITAPEKEFMKIYDAHMINENLSSNLHLSDALIRFCRKHKHWLAGTDISREFYKNATNLLLHGAIKPSVIKSCADIVKSNRSEASAAHLGNSALRSRPNAGDSEDDVLDNQMELDHTDKENPTSAKRRSRALYQAEDPGRPINGKTPLGIRASLRRKQGHGICLCGEAVTDMKTSIGCIEPHCRNPFQHLHCVGLQQRVQGFVCERCKVEGSSALER</sequence>
<feature type="region of interest" description="Disordered" evidence="7">
    <location>
        <begin position="435"/>
        <end position="501"/>
    </location>
</feature>
<accession>A0A5M8PSI8</accession>
<dbReference type="InterPro" id="IPR019786">
    <property type="entry name" value="Zinc_finger_PHD-type_CS"/>
</dbReference>
<keyword evidence="5" id="KW-0805">Transcription regulation</keyword>
<dbReference type="Proteomes" id="UP000324767">
    <property type="component" value="Unassembled WGS sequence"/>
</dbReference>
<keyword evidence="2" id="KW-0479">Metal-binding</keyword>
<dbReference type="GO" id="GO:0005634">
    <property type="term" value="C:nucleus"/>
    <property type="evidence" value="ECO:0007669"/>
    <property type="project" value="TreeGrafter"/>
</dbReference>
<evidence type="ECO:0000256" key="3">
    <source>
        <dbReference type="ARBA" id="ARBA00022771"/>
    </source>
</evidence>
<gene>
    <name evidence="9" type="ORF">FRX48_03529</name>
</gene>
<keyword evidence="3" id="KW-0863">Zinc-finger</keyword>
<evidence type="ECO:0000256" key="6">
    <source>
        <dbReference type="ARBA" id="ARBA00023163"/>
    </source>
</evidence>
<evidence type="ECO:0000256" key="7">
    <source>
        <dbReference type="SAM" id="MobiDB-lite"/>
    </source>
</evidence>